<comment type="caution">
    <text evidence="2">The sequence shown here is derived from an EMBL/GenBank/DDBJ whole genome shotgun (WGS) entry which is preliminary data.</text>
</comment>
<protein>
    <submittedName>
        <fullName evidence="2">Uncharacterized protein</fullName>
    </submittedName>
</protein>
<gene>
    <name evidence="2" type="ORF">A5779_03895</name>
</gene>
<evidence type="ECO:0000313" key="3">
    <source>
        <dbReference type="Proteomes" id="UP000094008"/>
    </source>
</evidence>
<dbReference type="Proteomes" id="UP000094008">
    <property type="component" value="Unassembled WGS sequence"/>
</dbReference>
<evidence type="ECO:0000256" key="1">
    <source>
        <dbReference type="SAM" id="MobiDB-lite"/>
    </source>
</evidence>
<sequence>MTSLHGGRPAPYITVIDRDDLDKRMADAPHIESYVHRTTNSELERLAKIYNQEKAAVLGGVTDVLTQVRDLGSVVNTLDPEWAIGFASAPGGSTSSVMVAPRRPGAAIHNPIRMAVGVDELDPELSRQLLRSIGYAVPGTVIMPANVIRSVHISGGPFVAGEYPPGEVHLVTPSGAGGRGKTVELRAFQRDNTDVQIFEGTVINHSLPGPAGGTIEAAFCDGRLTLRMLLPYTVGPAHEVFGPPGVGLSYDFAATRSTSGTRKAPLAAFSICWKRPRRLRGTSITPSAIPTLITRARASRRRNAQHGPSSSPGRRTWSKSPGPDTQPGLPCCGQF</sequence>
<dbReference type="EMBL" id="LZSY01000143">
    <property type="protein sequence ID" value="OBB85548.1"/>
    <property type="molecule type" value="Genomic_DNA"/>
</dbReference>
<accession>A0A1A0VQP8</accession>
<organism evidence="2 3">
    <name type="scientific">Mycolicibacterium peregrinum</name>
    <name type="common">Mycobacterium peregrinum</name>
    <dbReference type="NCBI Taxonomy" id="43304"/>
    <lineage>
        <taxon>Bacteria</taxon>
        <taxon>Bacillati</taxon>
        <taxon>Actinomycetota</taxon>
        <taxon>Actinomycetes</taxon>
        <taxon>Mycobacteriales</taxon>
        <taxon>Mycobacteriaceae</taxon>
        <taxon>Mycolicibacterium</taxon>
    </lineage>
</organism>
<evidence type="ECO:0000313" key="2">
    <source>
        <dbReference type="EMBL" id="OBB85548.1"/>
    </source>
</evidence>
<feature type="region of interest" description="Disordered" evidence="1">
    <location>
        <begin position="292"/>
        <end position="335"/>
    </location>
</feature>
<dbReference type="AlphaFoldDB" id="A0A1A0VQP8"/>
<name>A0A1A0VQP8_MYCPR</name>
<proteinExistence type="predicted"/>
<dbReference type="RefSeq" id="WP_064885913.1">
    <property type="nucleotide sequence ID" value="NZ_LZSY01000143.1"/>
</dbReference>
<dbReference type="OrthoDB" id="3196580at2"/>
<reference evidence="3" key="1">
    <citation type="submission" date="2016-06" db="EMBL/GenBank/DDBJ databases">
        <authorList>
            <person name="Sutton G."/>
            <person name="Brinkac L."/>
            <person name="Sanka R."/>
            <person name="Adams M."/>
            <person name="Lau E."/>
            <person name="Mehaffy C."/>
            <person name="Tameris M."/>
            <person name="Hatherill M."/>
            <person name="Hanekom W."/>
            <person name="Mahomed H."/>
            <person name="Mcshane H."/>
        </authorList>
    </citation>
    <scope>NUCLEOTIDE SEQUENCE [LARGE SCALE GENOMIC DNA]</scope>
    <source>
        <strain evidence="3">852002-10433_SCH5171157</strain>
    </source>
</reference>